<dbReference type="Pfam" id="PF26056">
    <property type="entry name" value="DUF8017"/>
    <property type="match status" value="1"/>
</dbReference>
<dbReference type="EMBL" id="CP012150">
    <property type="protein sequence ID" value="AKS31687.1"/>
    <property type="molecule type" value="Genomic_DNA"/>
</dbReference>
<feature type="transmembrane region" description="Helical" evidence="2">
    <location>
        <begin position="65"/>
        <end position="85"/>
    </location>
</feature>
<dbReference type="Proteomes" id="UP000062255">
    <property type="component" value="Chromosome"/>
</dbReference>
<dbReference type="PATRIC" id="fig|134601.6.peg.1476"/>
<proteinExistence type="predicted"/>
<dbReference type="OrthoDB" id="5180029at2"/>
<organism evidence="4 5">
    <name type="scientific">Mycolicibacterium goodii</name>
    <name type="common">Mycobacterium goodii</name>
    <dbReference type="NCBI Taxonomy" id="134601"/>
    <lineage>
        <taxon>Bacteria</taxon>
        <taxon>Bacillati</taxon>
        <taxon>Actinomycetota</taxon>
        <taxon>Actinomycetes</taxon>
        <taxon>Mycobacteriales</taxon>
        <taxon>Mycobacteriaceae</taxon>
        <taxon>Mycolicibacterium</taxon>
    </lineage>
</organism>
<evidence type="ECO:0000256" key="2">
    <source>
        <dbReference type="SAM" id="Phobius"/>
    </source>
</evidence>
<dbReference type="RefSeq" id="WP_049744100.1">
    <property type="nucleotide sequence ID" value="NZ_CP012150.1"/>
</dbReference>
<keyword evidence="2" id="KW-1133">Transmembrane helix</keyword>
<protein>
    <recommendedName>
        <fullName evidence="3">DUF8017 domain-containing protein</fullName>
    </recommendedName>
</protein>
<feature type="region of interest" description="Disordered" evidence="1">
    <location>
        <begin position="93"/>
        <end position="139"/>
    </location>
</feature>
<keyword evidence="2" id="KW-0472">Membrane</keyword>
<keyword evidence="2" id="KW-0812">Transmembrane</keyword>
<feature type="region of interest" description="Disordered" evidence="1">
    <location>
        <begin position="1"/>
        <end position="39"/>
    </location>
</feature>
<reference evidence="4 5" key="1">
    <citation type="submission" date="2015-07" db="EMBL/GenBank/DDBJ databases">
        <title>Complete genome sequence of Mycobacterium goodii X7B, a facultative thermophilic biodesulfurizing bacterium.</title>
        <authorList>
            <person name="Yu B."/>
            <person name="Li F."/>
            <person name="Xu P."/>
        </authorList>
    </citation>
    <scope>NUCLEOTIDE SEQUENCE [LARGE SCALE GENOMIC DNA]</scope>
    <source>
        <strain evidence="4 5">X7B</strain>
    </source>
</reference>
<gene>
    <name evidence="4" type="ORF">AFA91_07125</name>
</gene>
<evidence type="ECO:0000313" key="5">
    <source>
        <dbReference type="Proteomes" id="UP000062255"/>
    </source>
</evidence>
<name>A0A0K0X2W1_MYCGD</name>
<dbReference type="KEGG" id="mgo:AFA91_07125"/>
<evidence type="ECO:0000256" key="1">
    <source>
        <dbReference type="SAM" id="MobiDB-lite"/>
    </source>
</evidence>
<accession>A0A0K0X2W1</accession>
<feature type="compositionally biased region" description="Low complexity" evidence="1">
    <location>
        <begin position="98"/>
        <end position="117"/>
    </location>
</feature>
<sequence>MTGPPPPPWPPGGQHPGPYPGQYPGQYPGGQQPNWPAPGWSGYGWSGYGEAPPAHQPPRRNKTPWILAALAGVVITALIAGGLVWKFNSGADDDRDSAGATTSASAEPESSTPSTTAKPACEGKVAARTPDTPPQWIPVASPRGLDYAVPSDWTVNSCTSLVGWEKPCPDGPFGFCPVRSMSGSAMLPNKECPDHARVLTGVPGASKTDDIDEAVQLESQLVDDIFTSKNGVIPQVSLGDPREFTIGGQPAVQIVAKVTGIEADECTAPEALHSMVATKVDGQPGSVMFIVSMEQGYPGAPDPGLIDEILETVHHAN</sequence>
<evidence type="ECO:0000313" key="4">
    <source>
        <dbReference type="EMBL" id="AKS31687.1"/>
    </source>
</evidence>
<feature type="domain" description="DUF8017" evidence="3">
    <location>
        <begin position="130"/>
        <end position="315"/>
    </location>
</feature>
<evidence type="ECO:0000259" key="3">
    <source>
        <dbReference type="Pfam" id="PF26056"/>
    </source>
</evidence>
<dbReference type="InterPro" id="IPR058330">
    <property type="entry name" value="DUF8017"/>
</dbReference>
<feature type="compositionally biased region" description="Pro residues" evidence="1">
    <location>
        <begin position="1"/>
        <end position="21"/>
    </location>
</feature>
<dbReference type="STRING" id="134601.AFA91_07125"/>
<dbReference type="AlphaFoldDB" id="A0A0K0X2W1"/>
<feature type="compositionally biased region" description="Low complexity" evidence="1">
    <location>
        <begin position="22"/>
        <end position="33"/>
    </location>
</feature>